<sequence>MSTSPYARFTMPSLGAGVEAGTLREWLVGPGDEVRTGDPVAVVETSDATVEVRCSAAGTVERVLVEPGASVPVGTPLAWIDPAEETREESEEEKAGGELAHTEVGPLIRHLAERRGVDLDAVHGSGRGGRVTRADVDQAVDAVTPPPQIPATPLARRLAEVFSVDLGAVRGTGTHGAVRASDVRRAAAGRSAGTKAAQEAAPEAGRAAGRSTVREAARRAGPSAGTDREGARVPRIPHVPHYRLSTTIDMTTAIGWLNEHNRGRPAAERLPPSALLFKAAALAAREVPELNGFWTGDRFTAGTGVHLGVTVPLPGGGLVAPALHNADTLQLPRLMADLTDLVTRARTGGLRGSEVSDATITVTELGDLGVESVFDVVRSPQVALAGFGRVVERPCAVDGVIDVRPVVTATLSADRRATDAATGARYLQAVDRCLQRPEEL</sequence>
<feature type="compositionally biased region" description="Low complexity" evidence="7">
    <location>
        <begin position="186"/>
        <end position="209"/>
    </location>
</feature>
<dbReference type="RefSeq" id="WP_136738258.1">
    <property type="nucleotide sequence ID" value="NZ_SUMB01000001.1"/>
</dbReference>
<dbReference type="Gene3D" id="4.10.320.10">
    <property type="entry name" value="E3-binding domain"/>
    <property type="match status" value="2"/>
</dbReference>
<keyword evidence="5 6" id="KW-0012">Acyltransferase</keyword>
<evidence type="ECO:0000256" key="5">
    <source>
        <dbReference type="ARBA" id="ARBA00023315"/>
    </source>
</evidence>
<feature type="domain" description="Lipoyl-binding" evidence="8">
    <location>
        <begin position="6"/>
        <end position="81"/>
    </location>
</feature>
<dbReference type="Pfam" id="PF02817">
    <property type="entry name" value="E3_binding"/>
    <property type="match status" value="2"/>
</dbReference>
<dbReference type="CDD" id="cd06849">
    <property type="entry name" value="lipoyl_domain"/>
    <property type="match status" value="1"/>
</dbReference>
<evidence type="ECO:0000313" key="11">
    <source>
        <dbReference type="Proteomes" id="UP000308697"/>
    </source>
</evidence>
<dbReference type="AlphaFoldDB" id="A0A4U0NWZ4"/>
<dbReference type="PROSITE" id="PS50968">
    <property type="entry name" value="BIOTINYL_LIPOYL"/>
    <property type="match status" value="1"/>
</dbReference>
<evidence type="ECO:0000256" key="3">
    <source>
        <dbReference type="ARBA" id="ARBA00022679"/>
    </source>
</evidence>
<reference evidence="10 11" key="1">
    <citation type="submission" date="2019-04" db="EMBL/GenBank/DDBJ databases">
        <title>Streptomyces piniterrae sp. nov., a heliquinomycin-producing actinomycete isolated from rhizosphere soil of Pinus yunnanensis.</title>
        <authorList>
            <person name="Zhuang X."/>
            <person name="Zhao J."/>
        </authorList>
    </citation>
    <scope>NUCLEOTIDE SEQUENCE [LARGE SCALE GENOMIC DNA]</scope>
    <source>
        <strain evidence="11">jys28</strain>
    </source>
</reference>
<dbReference type="PANTHER" id="PTHR43178:SF5">
    <property type="entry name" value="LIPOAMIDE ACYLTRANSFERASE COMPONENT OF BRANCHED-CHAIN ALPHA-KETO ACID DEHYDROGENASE COMPLEX, MITOCHONDRIAL"/>
    <property type="match status" value="1"/>
</dbReference>
<gene>
    <name evidence="10" type="ORF">FCH28_04250</name>
</gene>
<name>A0A4U0NWZ4_9ACTN</name>
<dbReference type="InterPro" id="IPR036625">
    <property type="entry name" value="E3-bd_dom_sf"/>
</dbReference>
<dbReference type="Gene3D" id="3.30.559.10">
    <property type="entry name" value="Chloramphenicol acetyltransferase-like domain"/>
    <property type="match status" value="1"/>
</dbReference>
<dbReference type="EMBL" id="SUMB01000001">
    <property type="protein sequence ID" value="TJZ59307.1"/>
    <property type="molecule type" value="Genomic_DNA"/>
</dbReference>
<evidence type="ECO:0000256" key="4">
    <source>
        <dbReference type="ARBA" id="ARBA00022823"/>
    </source>
</evidence>
<dbReference type="InterPro" id="IPR050743">
    <property type="entry name" value="2-oxoacid_DH_E2_comp"/>
</dbReference>
<dbReference type="GO" id="GO:0005737">
    <property type="term" value="C:cytoplasm"/>
    <property type="evidence" value="ECO:0007669"/>
    <property type="project" value="TreeGrafter"/>
</dbReference>
<dbReference type="PANTHER" id="PTHR43178">
    <property type="entry name" value="DIHYDROLIPOAMIDE ACETYLTRANSFERASE COMPONENT OF PYRUVATE DEHYDROGENASE COMPLEX"/>
    <property type="match status" value="1"/>
</dbReference>
<dbReference type="PROSITE" id="PS51826">
    <property type="entry name" value="PSBD"/>
    <property type="match status" value="2"/>
</dbReference>
<dbReference type="InterPro" id="IPR004167">
    <property type="entry name" value="PSBD"/>
</dbReference>
<evidence type="ECO:0000256" key="6">
    <source>
        <dbReference type="RuleBase" id="RU003423"/>
    </source>
</evidence>
<dbReference type="EC" id="2.3.1.-" evidence="6"/>
<dbReference type="SUPFAM" id="SSF52777">
    <property type="entry name" value="CoA-dependent acyltransferases"/>
    <property type="match status" value="1"/>
</dbReference>
<organism evidence="10 11">
    <name type="scientific">Streptomyces piniterrae</name>
    <dbReference type="NCBI Taxonomy" id="2571125"/>
    <lineage>
        <taxon>Bacteria</taxon>
        <taxon>Bacillati</taxon>
        <taxon>Actinomycetota</taxon>
        <taxon>Actinomycetes</taxon>
        <taxon>Kitasatosporales</taxon>
        <taxon>Streptomycetaceae</taxon>
        <taxon>Streptomyces</taxon>
    </lineage>
</organism>
<dbReference type="GO" id="GO:0016407">
    <property type="term" value="F:acetyltransferase activity"/>
    <property type="evidence" value="ECO:0007669"/>
    <property type="project" value="TreeGrafter"/>
</dbReference>
<dbReference type="Gene3D" id="2.40.50.100">
    <property type="match status" value="1"/>
</dbReference>
<evidence type="ECO:0000256" key="2">
    <source>
        <dbReference type="ARBA" id="ARBA00007317"/>
    </source>
</evidence>
<feature type="region of interest" description="Disordered" evidence="7">
    <location>
        <begin position="172"/>
        <end position="235"/>
    </location>
</feature>
<keyword evidence="3 6" id="KW-0808">Transferase</keyword>
<keyword evidence="4 6" id="KW-0450">Lipoyl</keyword>
<dbReference type="InterPro" id="IPR011053">
    <property type="entry name" value="Single_hybrid_motif"/>
</dbReference>
<comment type="similarity">
    <text evidence="2 6">Belongs to the 2-oxoacid dehydrogenase family.</text>
</comment>
<dbReference type="Proteomes" id="UP000308697">
    <property type="component" value="Unassembled WGS sequence"/>
</dbReference>
<accession>A0A4U0NWZ4</accession>
<dbReference type="Pfam" id="PF00364">
    <property type="entry name" value="Biotin_lipoyl"/>
    <property type="match status" value="1"/>
</dbReference>
<feature type="domain" description="Peripheral subunit-binding (PSBD)" evidence="9">
    <location>
        <begin position="150"/>
        <end position="187"/>
    </location>
</feature>
<protein>
    <recommendedName>
        <fullName evidence="6">Dihydrolipoamide acetyltransferase component of pyruvate dehydrogenase complex</fullName>
        <ecNumber evidence="6">2.3.1.-</ecNumber>
    </recommendedName>
</protein>
<dbReference type="SUPFAM" id="SSF47005">
    <property type="entry name" value="Peripheral subunit-binding domain of 2-oxo acid dehydrogenase complex"/>
    <property type="match status" value="2"/>
</dbReference>
<dbReference type="InterPro" id="IPR000089">
    <property type="entry name" value="Biotin_lipoyl"/>
</dbReference>
<comment type="caution">
    <text evidence="10">The sequence shown here is derived from an EMBL/GenBank/DDBJ whole genome shotgun (WGS) entry which is preliminary data.</text>
</comment>
<dbReference type="InterPro" id="IPR023213">
    <property type="entry name" value="CAT-like_dom_sf"/>
</dbReference>
<feature type="domain" description="Peripheral subunit-binding (PSBD)" evidence="9">
    <location>
        <begin position="103"/>
        <end position="140"/>
    </location>
</feature>
<evidence type="ECO:0000256" key="1">
    <source>
        <dbReference type="ARBA" id="ARBA00001938"/>
    </source>
</evidence>
<evidence type="ECO:0000313" key="10">
    <source>
        <dbReference type="EMBL" id="TJZ59307.1"/>
    </source>
</evidence>
<keyword evidence="11" id="KW-1185">Reference proteome</keyword>
<proteinExistence type="inferred from homology"/>
<dbReference type="Pfam" id="PF00198">
    <property type="entry name" value="2-oxoacid_dh"/>
    <property type="match status" value="1"/>
</dbReference>
<evidence type="ECO:0000256" key="7">
    <source>
        <dbReference type="SAM" id="MobiDB-lite"/>
    </source>
</evidence>
<evidence type="ECO:0000259" key="8">
    <source>
        <dbReference type="PROSITE" id="PS50968"/>
    </source>
</evidence>
<dbReference type="InterPro" id="IPR001078">
    <property type="entry name" value="2-oxoacid_DH_actylTfrase"/>
</dbReference>
<dbReference type="SUPFAM" id="SSF51230">
    <property type="entry name" value="Single hybrid motif"/>
    <property type="match status" value="1"/>
</dbReference>
<evidence type="ECO:0000259" key="9">
    <source>
        <dbReference type="PROSITE" id="PS51826"/>
    </source>
</evidence>
<dbReference type="OrthoDB" id="9805770at2"/>
<comment type="cofactor">
    <cofactor evidence="1 6">
        <name>(R)-lipoate</name>
        <dbReference type="ChEBI" id="CHEBI:83088"/>
    </cofactor>
</comment>
<dbReference type="GO" id="GO:0031405">
    <property type="term" value="F:lipoic acid binding"/>
    <property type="evidence" value="ECO:0007669"/>
    <property type="project" value="TreeGrafter"/>
</dbReference>